<gene>
    <name evidence="1" type="ORF">LCI18_000922</name>
</gene>
<accession>A0ACD3YLV9</accession>
<evidence type="ECO:0000313" key="2">
    <source>
        <dbReference type="Proteomes" id="UP000830768"/>
    </source>
</evidence>
<dbReference type="EMBL" id="CP090030">
    <property type="protein sequence ID" value="UPK89987.1"/>
    <property type="molecule type" value="Genomic_DNA"/>
</dbReference>
<organism evidence="1 2">
    <name type="scientific">Fusarium solani subsp. cucurbitae</name>
    <name type="common">Neocosmosporum cucurbitae</name>
    <dbReference type="NCBI Taxonomy" id="2747967"/>
    <lineage>
        <taxon>Eukaryota</taxon>
        <taxon>Fungi</taxon>
        <taxon>Dikarya</taxon>
        <taxon>Ascomycota</taxon>
        <taxon>Pezizomycotina</taxon>
        <taxon>Sordariomycetes</taxon>
        <taxon>Hypocreomycetidae</taxon>
        <taxon>Hypocreales</taxon>
        <taxon>Nectriaceae</taxon>
        <taxon>Fusarium</taxon>
        <taxon>Fusarium solani species complex</taxon>
    </lineage>
</organism>
<dbReference type="Proteomes" id="UP000830768">
    <property type="component" value="Chromosome 1"/>
</dbReference>
<keyword evidence="2" id="KW-1185">Reference proteome</keyword>
<name>A0ACD3YLV9_FUSSC</name>
<evidence type="ECO:0000313" key="1">
    <source>
        <dbReference type="EMBL" id="UPK89987.1"/>
    </source>
</evidence>
<sequence length="477" mass="54120">MPVTLYPADHPAAHGGKQSCPDEFEKSKEIIQSSFDDIPENGIFPEANGFVNAAWWAYSKHHHLQIRPEDVWFSILTQLSFYINKNAEELRSHFVAHEGKKEVKVYAEGPVDFGKLAITMTKEMEEHIVDPKLREWIMPDFTTTEATDKVTAAILMMGSMQSYFGYTISICCGLPSATLLRTKNDWLSIRKRIDKITEFGQEMELFTKLLRPVLDRLVRSFDHPEDPDILDFWGKIVHWEQNGSGPDSLSGWITAFCFWTPEGRCLYRRGLVKDIMDPETGQWRAGCNIDGVQFHHVDTGEIPKGFVSVPVNLIANKTEYKTRMVAGSVGVKVWSSGDLIPDAFPRPGKATARPRARIQQDTKKEANKVARLREFRGSASQESPDKATAVNELPDTASKLQVPQGELKARLDSVQPVSGWWMYELKIGREYVELGIFGKLTLGYVRMITRRFILMNATQSFGLMLVPSHSLINRVYF</sequence>
<reference evidence="1" key="1">
    <citation type="submission" date="2021-11" db="EMBL/GenBank/DDBJ databases">
        <title>Fusarium solani-melongenae Genome sequencing and assembly.</title>
        <authorList>
            <person name="Xie S."/>
            <person name="Huang L."/>
            <person name="Zhang X."/>
        </authorList>
    </citation>
    <scope>NUCLEOTIDE SEQUENCE</scope>
    <source>
        <strain evidence="1">CRI 24-3</strain>
    </source>
</reference>
<protein>
    <submittedName>
        <fullName evidence="1">Uncharacterized protein</fullName>
    </submittedName>
</protein>
<proteinExistence type="predicted"/>